<dbReference type="Proteomes" id="UP000827872">
    <property type="component" value="Linkage Group LG12"/>
</dbReference>
<name>A0ACB8EXL2_9SAUR</name>
<comment type="caution">
    <text evidence="1">The sequence shown here is derived from an EMBL/GenBank/DDBJ whole genome shotgun (WGS) entry which is preliminary data.</text>
</comment>
<keyword evidence="2" id="KW-1185">Reference proteome</keyword>
<dbReference type="EMBL" id="CM037625">
    <property type="protein sequence ID" value="KAH7997566.1"/>
    <property type="molecule type" value="Genomic_DNA"/>
</dbReference>
<proteinExistence type="predicted"/>
<evidence type="ECO:0000313" key="2">
    <source>
        <dbReference type="Proteomes" id="UP000827872"/>
    </source>
</evidence>
<organism evidence="1 2">
    <name type="scientific">Sphaerodactylus townsendi</name>
    <dbReference type="NCBI Taxonomy" id="933632"/>
    <lineage>
        <taxon>Eukaryota</taxon>
        <taxon>Metazoa</taxon>
        <taxon>Chordata</taxon>
        <taxon>Craniata</taxon>
        <taxon>Vertebrata</taxon>
        <taxon>Euteleostomi</taxon>
        <taxon>Lepidosauria</taxon>
        <taxon>Squamata</taxon>
        <taxon>Bifurcata</taxon>
        <taxon>Gekkota</taxon>
        <taxon>Sphaerodactylidae</taxon>
        <taxon>Sphaerodactylus</taxon>
    </lineage>
</organism>
<evidence type="ECO:0000313" key="1">
    <source>
        <dbReference type="EMBL" id="KAH7997566.1"/>
    </source>
</evidence>
<accession>A0ACB8EXL2</accession>
<gene>
    <name evidence="1" type="ORF">K3G42_001883</name>
</gene>
<sequence>MKKLPGVKHYEVVYPQKIHSMQKRNVEGSQNSHQKANYEDDVQYEIKLNGIKAVLHLEKNKDLFPEDYTETHYSSDGRQITTIPKIKGGEFGEKNTLFYVNGEGLAPPLLSLTWGSPSITQKTPRPSSTSLAQTLWPASSLYCSAAAFFSRMNPVTLYAEELGKDHCYYGGHILNDYGSTASISTCDGLRGYLKFRGKRYLIEPLKVSDSEAHAVYKYESIENTESPKVCGVTNTTWESEDPLKKTARISTSMEKEAYLKAKKYVELYIAVDHRVFRHFSRNLITIKTRVFEIVNYINTVYKPLKVHVALIGLEIWSDGDKIVVDASSGITLDRFADWRRSVLLKQKRNDNAQLLTGIDLEGPTVGLAFVGTMCSDVHSAGIVQDHNTNPIPIGATMAHEMGHNFGMNHDTTFCTCNSGSCIMEAQLSSHQTPWEFSSCSLNDFQNYIMDQMPECITNMPSTTDIIATPVCGNDFVEEGEECDCGTPEECSNSCCDATTCKLQPDAECGFGECCQNCKIRRAGAVCRAAKHDCDLPELCSGVSYQCPEDRFRVNGFPCKNKKGYCYMGKCPILQDQCISLWGAGATVAADSCFNINQNGVYYGHCRKANGTFIPCGRTDLKCGKLFCTGGSRMPTSGSLVAFDQCKGSFPSRAGEDHGMVASGTKCGEDMVCSMGQCVDLERAYRSTNCSAHCQNHAVCDHELQCQCEVGWAPPKCDNPTGNRHIIITTVAVLATLAVLAIIGALLWRYLFMMKIRNKSVHKNMNGSANPGFSRPEQKRRQHMNPVHVPQEVNPTSLRIPPPPPPQTSKPPVCATIPDEESQRKLVSYQNAKTPIVKPNIPPPPVPSAKPALSSFTGSSESEIKPVPSPAFKCKAAPPPPPQALKPPSNPKV</sequence>
<reference evidence="1" key="1">
    <citation type="submission" date="2021-08" db="EMBL/GenBank/DDBJ databases">
        <title>The first chromosome-level gecko genome reveals the dynamic sex chromosomes of Neotropical dwarf geckos (Sphaerodactylidae: Sphaerodactylus).</title>
        <authorList>
            <person name="Pinto B.J."/>
            <person name="Keating S.E."/>
            <person name="Gamble T."/>
        </authorList>
    </citation>
    <scope>NUCLEOTIDE SEQUENCE</scope>
    <source>
        <strain evidence="1">TG3544</strain>
    </source>
</reference>
<protein>
    <submittedName>
        <fullName evidence="1">Uncharacterized protein</fullName>
    </submittedName>
</protein>